<feature type="coiled-coil region" evidence="1">
    <location>
        <begin position="2837"/>
        <end position="2871"/>
    </location>
</feature>
<comment type="caution">
    <text evidence="5">The sequence shown here is derived from an EMBL/GenBank/DDBJ whole genome shotgun (WGS) entry which is preliminary data.</text>
</comment>
<dbReference type="RefSeq" id="WP_344594924.1">
    <property type="nucleotide sequence ID" value="NZ_BAAARW010000027.1"/>
</dbReference>
<gene>
    <name evidence="5" type="ORF">GCM10010191_70430</name>
</gene>
<keyword evidence="1" id="KW-0175">Coiled coil</keyword>
<evidence type="ECO:0000313" key="5">
    <source>
        <dbReference type="EMBL" id="GAA2443725.1"/>
    </source>
</evidence>
<organism evidence="5 6">
    <name type="scientific">Actinomadura vinacea</name>
    <dbReference type="NCBI Taxonomy" id="115336"/>
    <lineage>
        <taxon>Bacteria</taxon>
        <taxon>Bacillati</taxon>
        <taxon>Actinomycetota</taxon>
        <taxon>Actinomycetes</taxon>
        <taxon>Streptosporangiales</taxon>
        <taxon>Thermomonosporaceae</taxon>
        <taxon>Actinomadura</taxon>
    </lineage>
</organism>
<evidence type="ECO:0008006" key="7">
    <source>
        <dbReference type="Google" id="ProtNLM"/>
    </source>
</evidence>
<keyword evidence="6" id="KW-1185">Reference proteome</keyword>
<evidence type="ECO:0000256" key="2">
    <source>
        <dbReference type="SAM" id="MobiDB-lite"/>
    </source>
</evidence>
<reference evidence="5 6" key="1">
    <citation type="journal article" date="2019" name="Int. J. Syst. Evol. Microbiol.">
        <title>The Global Catalogue of Microorganisms (GCM) 10K type strain sequencing project: providing services to taxonomists for standard genome sequencing and annotation.</title>
        <authorList>
            <consortium name="The Broad Institute Genomics Platform"/>
            <consortium name="The Broad Institute Genome Sequencing Center for Infectious Disease"/>
            <person name="Wu L."/>
            <person name="Ma J."/>
        </authorList>
    </citation>
    <scope>NUCLEOTIDE SEQUENCE [LARGE SCALE GENOMIC DNA]</scope>
    <source>
        <strain evidence="5 6">JCM 3325</strain>
    </source>
</reference>
<dbReference type="EMBL" id="BAAARW010000027">
    <property type="protein sequence ID" value="GAA2443725.1"/>
    <property type="molecule type" value="Genomic_DNA"/>
</dbReference>
<feature type="domain" description="ABC toxin N-terminal" evidence="4">
    <location>
        <begin position="2034"/>
        <end position="2117"/>
    </location>
</feature>
<feature type="region of interest" description="Disordered" evidence="2">
    <location>
        <begin position="2300"/>
        <end position="2321"/>
    </location>
</feature>
<feature type="region of interest" description="Disordered" evidence="2">
    <location>
        <begin position="700"/>
        <end position="736"/>
    </location>
</feature>
<dbReference type="Pfam" id="PF18276">
    <property type="entry name" value="TcA_TcB_BD"/>
    <property type="match status" value="1"/>
</dbReference>
<evidence type="ECO:0000259" key="3">
    <source>
        <dbReference type="Pfam" id="PF18276"/>
    </source>
</evidence>
<protein>
    <recommendedName>
        <fullName evidence="7">Insecticidal toxin complex protein</fullName>
    </recommendedName>
</protein>
<feature type="domain" description="Tc toxin complex TcA C-terminal TcB-binding" evidence="3">
    <location>
        <begin position="2849"/>
        <end position="3146"/>
    </location>
</feature>
<evidence type="ECO:0000256" key="1">
    <source>
        <dbReference type="SAM" id="Coils"/>
    </source>
</evidence>
<dbReference type="InterPro" id="IPR040840">
    <property type="entry name" value="TcA_TcB_BD"/>
</dbReference>
<dbReference type="Proteomes" id="UP001501231">
    <property type="component" value="Unassembled WGS sequence"/>
</dbReference>
<evidence type="ECO:0000313" key="6">
    <source>
        <dbReference type="Proteomes" id="UP001501231"/>
    </source>
</evidence>
<sequence>MALIVIRLHPAEPTKGTDFTPYLDGLEIEAFDLSMASPLEGASLGVATYRAPVDPPPTDPFRPNQNSDIVQHWGPEEVQPPPPLPVPDEFKAVATAVIRVPSTGEAEHSAPDLRLVIRRNGNTIVHRQSYFNVPVDPQQNRPPRRNFPDIPTSSLYLTLPAPGTGLDTDDYVEVPSDGTPPRFTDLRNAVQAVLDGDPGSAAPLPIADLTPLQARHVAYEIVWNQSFRPLPAPKARFIGPHASRELDALYTLPDSGREQGDEVSRATFEGDLDSYYATGNADSERLAPFVYALAAALRAEAMSTAAAKAGLLMPVSLAQAPSGARFKSVRVVLASAVPLADPPAPLQPAFTVPAEYFYALGATLPTSISAEQRYQLHTLEEEETLKSALRAALDSGVIKAPAGTGVAQAARRLRALGAVQGSAPEYALSGADPARANVRALVEAWLAYQGEDVQGFWSGVTDPGRLAGHLELVLLVLTGAHAALIGAIKTGMGADAADDIDDRPAADWQALFAGPDAADLLPDFTKPGSVAERVAAFIRHVQQFFSVVQEAAPVFEAPPDGPPRLPRPRGDLITEFITTFPGGDFEFGQEWTDARIAEIQDHIGAMLPEDEAAQDWLYQALAALNELSLLTGAVETGDTTGSGGTPPPWTTEQAYSIMEALYARGFTARAQIADQAREDFRVALTGTVAWEYADTLFDRAGGRPDASPDGEAPDGEALGGEPSGEGGFRPVNPDGRLVNCVPQPHRSPFGPVAYLYDLLQLTEDSTCEEPGEGEPEGEEAGTLAELVAGRRGKLGELAASRPNLETPVPVIDLVNECLEAAVDGPPGSGGVVYDTHAESLGGHSLAEHDPATLFAALPEHSTPATPVKRPGAYETLKADFSKPSLPYAQALDINRTYLSHLRTSRYAAMRHFRANITELALDPANQPPDFQQHLWRYPVKRDLAAEYLHLSPEELDRLFTRDIPEQGPAGQLVLHELYGFDADTVGETHWTEIVVRLPEFLKRTGLSWCEFLELWRSAFVRFARASTEGPRRFPDCEPCDLGAYRIRFQDPASPADALRRLAVFIRLWRKLQGVANARYDFARLRDLCVVFELFGPDGAINPDFVRRLAAFQILRDDFGIALTDPLDPPAPDATGPDRTHLLALWAGPGAAKRAWALDELLDQVAAYAQDRHGCAPRGPEFMKLLVDNLGPLSLLAGFDPDPAGGDRWDACPAHTLRFAEVLAKIYASDFGVGEVLLLCTADPHLDGDDPFPLQPDNEALDDPLALPDDESGHSLWALRGRLTVAEGRLTDEDAAAWTWDRIEQTLRDRFGYSPPPAGPDPLRRLGTHFFPAAAAAAGIPVAPGDRQYRQALAPTSAPMWNTPPGPFRYDTATHELYAELPLSGEAVLAKLARIRQLSEVEQRAVRQLYFWPRADLAPFAFIFADLREAEEQLIEEPDEEPRWAWFQRRFALFYRRCELIAEHLAAHVDAWSGRPTTERAELAWSVLRQLSADENAGTSPWERDSGEPPSMLWPDRPSAGAFAALLGLAGTGLPGEYTAEGRGLVWRETRGPLSVFGAGENAGNSPIPTVVPALDLAPTAGEREFVDFRNGFATANVDGRPLGGAEGYTVRWTGTLLIEADGRYEFRAGAPTPDGRPPDFEAAGGRWLVTLRRGQRRWIVLSHDWPDETVPGDRADPLRLLRGAYQLSVELVQPRPVHRDAEDLAPAVGGFQLKYAGPDTGDALIAIPHSQLFGELKDGTLGAGVQGLEGTARQYLERHYTSSLRDIRRTYQRAFTALLSAHRFGLSARPVADDGQAEIGYLLAHPDLFAGASAYRTGDAPAGAFAGHHAWFAPDLLPLRDNYMAPSPARDQRAEPSARRRQALFDQWERIFDYTSVRRATEPAPEPPLWLLFHEAAEDHPDINAQLQRHLHVDLRHIPQALTYVGHTVTTSDLRDDRWTVRVWHADRWLDRLREDFLIEDIRTARPDLWAADDPGAAVGDGSGNADLTRFVRDGCLENGEPRRYTDVRGLNDGLRLRGRAGLLAHLDLDPPAVQELLLMDVDAGLCQRATRIEEAVSAVQTFVQRARLGLEPTLRVPAPFALLWDRRFATYRIWERCVRRRYHRENWIDWEELREARRGEAFRFVEDELRRMSLTAPVPGGLLYWPGERPPAHPGLTALQAREPALLRPVDLDHHGFDLQGTPQRHARPSWLAAAVLPQPHHTIGTGDLVPLDAPMEPSEPQRPLPLWVQAAIRLGVRFVRIAAAGEPPASAEFAPHREGCEPACCQDCGKPHSAVVDEYYFWLLDSRFYKAVTQVADDGHGQMPAPTDPTDPTDTEDPGGKVPWSWHDANILPRLLQWSSDPAVHLAWCRVHDGEFTQPRRSSEPLRVDAPEPELAFAGRSDDSLRFTVEGGEAPQGYPSTSEPGFRYDLATDTATPLPLLYETPPPPHYPGGLTSFPYFAFHAPGTPILPASAHAPAVAVAASLRARCQFEAALRWYDLAFAPLRSDSSWLCDSGTNHDEATPSADHAKLRDRSILLNYLETLDEWGSALLRGNTPESFQQARLVFETVARLLGQAPPTVLAEDPYDYPVPVADFVPDHAPLNPRLLAIYERNADRLALVHACLNAERLRRDRRPYWSDSTPEESTQPCLDELDWCAPDNRYRFVFLIQKAHELAADLRNLGNSLLTAFEKGDAEYLAALHATHERQLADLTVQIRQNQWREADWNAQAQRKAKEIAQTRQRYHNLLIENGLSNREEEHVFLTYAALALRATGNIAEAIAQGIGATPDIFAGVAGFGGSPLFYQQIPIGTKLASVFATAARIANSLGEISTTTGGLRLTQSGWERREEEWLHQVDVLGLEIQQAERHILAAERRREIALRELNTHQQQVETSAEVHDFLRDKFTNHQLYLFLQQETAAMHAQTYELALYVARQAERAFNYELGHTTRSFITGEVWDGLHEGLQAGDRLALALKRMEHAYLDDNRREYEITKHLSLRLLFPLEFLTLQATGSCEIEIPEWLFDQDYPGHFMRRIRNVSLSVPCVVGPYVGVQSRLTLLSSTTRVDPRLTAPPHACCPDGRPGNGYEAAPNDPRVVTRHTASEAIATSGGQSDSGMFELKFGDDRYLPFEFAGAAGRWRIELPAENNHFDLATLSDVVLHLNYTAREGGDELRRAASEIARRHLPGSGVRYFDVEHDLPDAWRLFDRRSRDRAIRLTLGRTMFPFLRGRRDPRVTRIGLFLEVPGATPSTHHTIEFERSPGSRPIDVRCVAAADWPDLFCGVLELPEAAVLGGAPEVLGVLRLPPDLGQASRAHLLCWYDVVDRSAPHRR</sequence>
<evidence type="ECO:0000259" key="4">
    <source>
        <dbReference type="Pfam" id="PF20220"/>
    </source>
</evidence>
<name>A0ABN3JY27_9ACTN</name>
<dbReference type="InterPro" id="IPR046839">
    <property type="entry name" value="ABC_toxin_N"/>
</dbReference>
<dbReference type="Pfam" id="PF20220">
    <property type="entry name" value="ABC_toxin_N"/>
    <property type="match status" value="1"/>
</dbReference>
<feature type="compositionally biased region" description="Gly residues" evidence="2">
    <location>
        <begin position="717"/>
        <end position="727"/>
    </location>
</feature>
<proteinExistence type="predicted"/>
<accession>A0ABN3JY27</accession>